<comment type="caution">
    <text evidence="1">The sequence shown here is derived from an EMBL/GenBank/DDBJ whole genome shotgun (WGS) entry which is preliminary data.</text>
</comment>
<name>A0ABT3T366_9GAMM</name>
<evidence type="ECO:0000313" key="2">
    <source>
        <dbReference type="Proteomes" id="UP001143304"/>
    </source>
</evidence>
<dbReference type="RefSeq" id="WP_279247734.1">
    <property type="nucleotide sequence ID" value="NZ_SHNO01000001.1"/>
</dbReference>
<dbReference type="EMBL" id="SHNO01000001">
    <property type="protein sequence ID" value="MCX2975977.1"/>
    <property type="molecule type" value="Genomic_DNA"/>
</dbReference>
<dbReference type="PANTHER" id="PTHR35175:SF2">
    <property type="entry name" value="DUF1289 DOMAIN-CONTAINING PROTEIN"/>
    <property type="match status" value="1"/>
</dbReference>
<dbReference type="Pfam" id="PF06945">
    <property type="entry name" value="DUF1289"/>
    <property type="match status" value="1"/>
</dbReference>
<accession>A0ABT3T366</accession>
<gene>
    <name evidence="1" type="ORF">EYC82_01235</name>
</gene>
<sequence>MSAADLEPKSPCISVCVLDEKDICMGCYRSAEEITDWFLCSDEKKTEVLRLARERRDADTSIKLF</sequence>
<dbReference type="Proteomes" id="UP001143304">
    <property type="component" value="Unassembled WGS sequence"/>
</dbReference>
<proteinExistence type="predicted"/>
<protein>
    <submittedName>
        <fullName evidence="1">DUF1289 domain-containing protein</fullName>
    </submittedName>
</protein>
<dbReference type="InterPro" id="IPR010710">
    <property type="entry name" value="DUF1289"/>
</dbReference>
<organism evidence="1 2">
    <name type="scientific">Candidatus Marimicrobium litorale</name>
    <dbReference type="NCBI Taxonomy" id="2518991"/>
    <lineage>
        <taxon>Bacteria</taxon>
        <taxon>Pseudomonadati</taxon>
        <taxon>Pseudomonadota</taxon>
        <taxon>Gammaproteobacteria</taxon>
        <taxon>Cellvibrionales</taxon>
        <taxon>Halieaceae</taxon>
        <taxon>Marimicrobium</taxon>
    </lineage>
</organism>
<evidence type="ECO:0000313" key="1">
    <source>
        <dbReference type="EMBL" id="MCX2975977.1"/>
    </source>
</evidence>
<reference evidence="1" key="1">
    <citation type="submission" date="2019-02" db="EMBL/GenBank/DDBJ databases">
        <authorList>
            <person name="Li S.-H."/>
        </authorList>
    </citation>
    <scope>NUCLEOTIDE SEQUENCE</scope>
    <source>
        <strain evidence="1">IMCC11814</strain>
    </source>
</reference>
<dbReference type="PANTHER" id="PTHR35175">
    <property type="entry name" value="DUF1289 DOMAIN-CONTAINING PROTEIN"/>
    <property type="match status" value="1"/>
</dbReference>
<keyword evidence="2" id="KW-1185">Reference proteome</keyword>